<feature type="non-terminal residue" evidence="1">
    <location>
        <position position="1"/>
    </location>
</feature>
<protein>
    <submittedName>
        <fullName evidence="1">Uncharacterized protein</fullName>
    </submittedName>
</protein>
<organism evidence="1">
    <name type="scientific">marine sediment metagenome</name>
    <dbReference type="NCBI Taxonomy" id="412755"/>
    <lineage>
        <taxon>unclassified sequences</taxon>
        <taxon>metagenomes</taxon>
        <taxon>ecological metagenomes</taxon>
    </lineage>
</organism>
<accession>X0Y508</accession>
<feature type="non-terminal residue" evidence="1">
    <location>
        <position position="57"/>
    </location>
</feature>
<reference evidence="1" key="1">
    <citation type="journal article" date="2014" name="Front. Microbiol.">
        <title>High frequency of phylogenetically diverse reductive dehalogenase-homologous genes in deep subseafloor sedimentary metagenomes.</title>
        <authorList>
            <person name="Kawai M."/>
            <person name="Futagami T."/>
            <person name="Toyoda A."/>
            <person name="Takaki Y."/>
            <person name="Nishi S."/>
            <person name="Hori S."/>
            <person name="Arai W."/>
            <person name="Tsubouchi T."/>
            <person name="Morono Y."/>
            <person name="Uchiyama I."/>
            <person name="Ito T."/>
            <person name="Fujiyama A."/>
            <person name="Inagaki F."/>
            <person name="Takami H."/>
        </authorList>
    </citation>
    <scope>NUCLEOTIDE SEQUENCE</scope>
    <source>
        <strain evidence="1">Expedition CK06-06</strain>
    </source>
</reference>
<proteinExistence type="predicted"/>
<dbReference type="AlphaFoldDB" id="X0Y508"/>
<name>X0Y508_9ZZZZ</name>
<dbReference type="EMBL" id="BARS01059257">
    <property type="protein sequence ID" value="GAG43773.1"/>
    <property type="molecule type" value="Genomic_DNA"/>
</dbReference>
<gene>
    <name evidence="1" type="ORF">S01H1_85949</name>
</gene>
<evidence type="ECO:0000313" key="1">
    <source>
        <dbReference type="EMBL" id="GAG43773.1"/>
    </source>
</evidence>
<comment type="caution">
    <text evidence="1">The sequence shown here is derived from an EMBL/GenBank/DDBJ whole genome shotgun (WGS) entry which is preliminary data.</text>
</comment>
<sequence length="57" mass="6878">EDEKLSRYFFHDLNNPNWLQPLKDAGIFLNPPRPVETEKGFYRIPRWEASEYLIRVA</sequence>